<comment type="similarity">
    <text evidence="1">Belongs to the ARG7 family.</text>
</comment>
<dbReference type="Proteomes" id="UP000619265">
    <property type="component" value="Unassembled WGS sequence"/>
</dbReference>
<dbReference type="AlphaFoldDB" id="A0A833TM91"/>
<dbReference type="PANTHER" id="PTHR31175:SF82">
    <property type="entry name" value="AUXIN-RESPONSIVE PROTEIN SAUR65"/>
    <property type="match status" value="1"/>
</dbReference>
<organism evidence="2 3">
    <name type="scientific">Juglans regia</name>
    <name type="common">English walnut</name>
    <dbReference type="NCBI Taxonomy" id="51240"/>
    <lineage>
        <taxon>Eukaryota</taxon>
        <taxon>Viridiplantae</taxon>
        <taxon>Streptophyta</taxon>
        <taxon>Embryophyta</taxon>
        <taxon>Tracheophyta</taxon>
        <taxon>Spermatophyta</taxon>
        <taxon>Magnoliopsida</taxon>
        <taxon>eudicotyledons</taxon>
        <taxon>Gunneridae</taxon>
        <taxon>Pentapetalae</taxon>
        <taxon>rosids</taxon>
        <taxon>fabids</taxon>
        <taxon>Fagales</taxon>
        <taxon>Juglandaceae</taxon>
        <taxon>Juglans</taxon>
    </lineage>
</organism>
<dbReference type="EMBL" id="LIHL02000013">
    <property type="protein sequence ID" value="KAF5449057.1"/>
    <property type="molecule type" value="Genomic_DNA"/>
</dbReference>
<sequence length="170" mass="19006">QQQTSFLLQSRIPYHLTDNMISAKKLLKMARKWQKLASIKRKRITLPKATGGEIAGSCNTSAVADKGHFVVYTADKRRFVLPLEYLNKEIFKELFRMAEEEFGLPINGPITLPCDAACVEYVVAMIQQNIAKNLEKALAIAIATECCPSSSYLPPHVPIPNPQILQICSF</sequence>
<protein>
    <recommendedName>
        <fullName evidence="4">Auxin-responsive protein SAUR68-like</fullName>
    </recommendedName>
</protein>
<evidence type="ECO:0000313" key="2">
    <source>
        <dbReference type="EMBL" id="KAF5449057.1"/>
    </source>
</evidence>
<evidence type="ECO:0000313" key="3">
    <source>
        <dbReference type="Proteomes" id="UP000619265"/>
    </source>
</evidence>
<evidence type="ECO:0008006" key="4">
    <source>
        <dbReference type="Google" id="ProtNLM"/>
    </source>
</evidence>
<proteinExistence type="inferred from homology"/>
<dbReference type="InterPro" id="IPR003676">
    <property type="entry name" value="SAUR_fam"/>
</dbReference>
<feature type="non-terminal residue" evidence="2">
    <location>
        <position position="1"/>
    </location>
</feature>
<reference evidence="2" key="2">
    <citation type="submission" date="2020-03" db="EMBL/GenBank/DDBJ databases">
        <title>Walnut 2.0.</title>
        <authorList>
            <person name="Marrano A."/>
            <person name="Britton M."/>
            <person name="Zimin A.V."/>
            <person name="Zaini P.A."/>
            <person name="Workman R."/>
            <person name="Puiu D."/>
            <person name="Bianco L."/>
            <person name="Allen B.J."/>
            <person name="Troggio M."/>
            <person name="Leslie C.A."/>
            <person name="Timp W."/>
            <person name="Dendekar A."/>
            <person name="Salzberg S.L."/>
            <person name="Neale D.B."/>
        </authorList>
    </citation>
    <scope>NUCLEOTIDE SEQUENCE</scope>
    <source>
        <tissue evidence="2">Leaves</tissue>
    </source>
</reference>
<name>A0A833TM91_JUGRE</name>
<dbReference type="Pfam" id="PF02519">
    <property type="entry name" value="Auxin_inducible"/>
    <property type="match status" value="1"/>
</dbReference>
<gene>
    <name evidence="2" type="ORF">F2P56_029544</name>
</gene>
<dbReference type="GO" id="GO:0009733">
    <property type="term" value="P:response to auxin"/>
    <property type="evidence" value="ECO:0007669"/>
    <property type="project" value="InterPro"/>
</dbReference>
<comment type="caution">
    <text evidence="2">The sequence shown here is derived from an EMBL/GenBank/DDBJ whole genome shotgun (WGS) entry which is preliminary data.</text>
</comment>
<reference evidence="2" key="1">
    <citation type="submission" date="2015-10" db="EMBL/GenBank/DDBJ databases">
        <authorList>
            <person name="Martinez-Garcia P.J."/>
            <person name="Crepeau M.W."/>
            <person name="Puiu D."/>
            <person name="Gonzalez-Ibeas D."/>
            <person name="Whalen J."/>
            <person name="Stevens K."/>
            <person name="Paul R."/>
            <person name="Butterfield T."/>
            <person name="Britton M."/>
            <person name="Reagan R."/>
            <person name="Chakraborty S."/>
            <person name="Walawage S.L."/>
            <person name="Vasquez-Gross H.A."/>
            <person name="Cardeno C."/>
            <person name="Famula R."/>
            <person name="Pratt K."/>
            <person name="Kuruganti S."/>
            <person name="Aradhya M.K."/>
            <person name="Leslie C.A."/>
            <person name="Dandekar A.M."/>
            <person name="Salzberg S.L."/>
            <person name="Wegrzyn J.L."/>
            <person name="Langley C.H."/>
            <person name="Neale D.B."/>
        </authorList>
    </citation>
    <scope>NUCLEOTIDE SEQUENCE</scope>
    <source>
        <tissue evidence="2">Leaves</tissue>
    </source>
</reference>
<evidence type="ECO:0000256" key="1">
    <source>
        <dbReference type="ARBA" id="ARBA00006974"/>
    </source>
</evidence>
<dbReference type="PANTHER" id="PTHR31175">
    <property type="entry name" value="AUXIN-RESPONSIVE FAMILY PROTEIN"/>
    <property type="match status" value="1"/>
</dbReference>
<dbReference type="Gramene" id="Jr13_09810_p1">
    <property type="protein sequence ID" value="cds.Jr13_09810_p1"/>
    <property type="gene ID" value="Jr13_09810"/>
</dbReference>
<accession>A0A833TM91</accession>